<feature type="non-terminal residue" evidence="1">
    <location>
        <position position="485"/>
    </location>
</feature>
<keyword evidence="2" id="KW-1185">Reference proteome</keyword>
<evidence type="ECO:0000313" key="2">
    <source>
        <dbReference type="Proteomes" id="UP000817854"/>
    </source>
</evidence>
<proteinExistence type="predicted"/>
<gene>
    <name evidence="1" type="ORF">FIA58_021120</name>
</gene>
<dbReference type="Proteomes" id="UP000817854">
    <property type="component" value="Unassembled WGS sequence"/>
</dbReference>
<evidence type="ECO:0000313" key="1">
    <source>
        <dbReference type="EMBL" id="NHN28181.1"/>
    </source>
</evidence>
<feature type="non-terminal residue" evidence="1">
    <location>
        <position position="1"/>
    </location>
</feature>
<reference evidence="1" key="1">
    <citation type="submission" date="2019-05" db="EMBL/GenBank/DDBJ databases">
        <authorList>
            <person name="Lianzixin W."/>
        </authorList>
    </citation>
    <scope>NUCLEOTIDE SEQUENCE</scope>
    <source>
        <strain evidence="1">EC11</strain>
    </source>
</reference>
<name>A0ABX0J1Y7_9FLAO</name>
<sequence length="485" mass="54348">QWEFIVYDKLDRPVATGPAFSPYGSATAVGWMITEYDAFGRVTQTGWKQMTVSTTDRASNQNLVNGGSNPFILAVDDLILTKNYYDDYSYANAPNVPSQVLTQNTTTSVRGLPTGSWTKVLDSNNPNASEMSYTLYDDRYRPVSTYTSNHLGGFTQVDSKLDWAGKTEYTVTTHKYDTNGTVVTITDIFEYTDQDRLKLHKQLIAGGSEQLIAKNEYDELGQLISKNVGGLDTTGATGLQTVDYSYNIRGWLKAINDVENIGTDLFTFKINYNNFESLGDFDDSANPLYNGNISSTYWKSSSDNVLRKYNYSYDELNRLLEANYLKPENASTPDNYLEKLTYDKNGNIQTLLRNGDRDTDGAQIVNVIDDLVYSYDANNKNLLMKVMDKSTASQGFNESLDTNSNGITDNKDDYFYDANGNMTKDENKGITNIVYNHLNLPTKIFVGANTIEYLYNATGQKIAKKVTENSTITTTEYLAGGFQYK</sequence>
<accession>A0ABX0J1Y7</accession>
<reference evidence="1" key="2">
    <citation type="submission" date="2020-02" db="EMBL/GenBank/DDBJ databases">
        <title>Flavobacterium profundi sp. nov., isolated from a deep-sea seamount.</title>
        <authorList>
            <person name="Zhang D.-C."/>
        </authorList>
    </citation>
    <scope>NUCLEOTIDE SEQUENCE</scope>
    <source>
        <strain evidence="1">EC11</strain>
    </source>
</reference>
<protein>
    <submittedName>
        <fullName evidence="1">Uncharacterized protein</fullName>
    </submittedName>
</protein>
<comment type="caution">
    <text evidence="1">The sequence shown here is derived from an EMBL/GenBank/DDBJ whole genome shotgun (WGS) entry which is preliminary data.</text>
</comment>
<dbReference type="EMBL" id="VEVQ02000041">
    <property type="protein sequence ID" value="NHN28181.1"/>
    <property type="molecule type" value="Genomic_DNA"/>
</dbReference>
<organism evidence="1 2">
    <name type="scientific">Flavobacterium jejuense</name>
    <dbReference type="NCBI Taxonomy" id="1544455"/>
    <lineage>
        <taxon>Bacteria</taxon>
        <taxon>Pseudomonadati</taxon>
        <taxon>Bacteroidota</taxon>
        <taxon>Flavobacteriia</taxon>
        <taxon>Flavobacteriales</taxon>
        <taxon>Flavobacteriaceae</taxon>
        <taxon>Flavobacterium</taxon>
    </lineage>
</organism>
<dbReference type="Gene3D" id="2.180.10.10">
    <property type="entry name" value="RHS repeat-associated core"/>
    <property type="match status" value="1"/>
</dbReference>